<gene>
    <name evidence="2" type="ORF">PTTG_28559</name>
</gene>
<name>A0A180GB16_PUCT1</name>
<reference evidence="3" key="4">
    <citation type="submission" date="2025-05" db="UniProtKB">
        <authorList>
            <consortium name="EnsemblFungi"/>
        </authorList>
    </citation>
    <scope>IDENTIFICATION</scope>
    <source>
        <strain evidence="3">isolate 1-1 / race 1 (BBBD)</strain>
    </source>
</reference>
<feature type="region of interest" description="Disordered" evidence="1">
    <location>
        <begin position="220"/>
        <end position="240"/>
    </location>
</feature>
<accession>A0A180GB16</accession>
<feature type="region of interest" description="Disordered" evidence="1">
    <location>
        <begin position="1"/>
        <end position="58"/>
    </location>
</feature>
<feature type="region of interest" description="Disordered" evidence="1">
    <location>
        <begin position="93"/>
        <end position="124"/>
    </location>
</feature>
<reference evidence="3 4" key="3">
    <citation type="journal article" date="2017" name="G3 (Bethesda)">
        <title>Comparative analysis highlights variable genome content of wheat rusts and divergence of the mating loci.</title>
        <authorList>
            <person name="Cuomo C.A."/>
            <person name="Bakkeren G."/>
            <person name="Khalil H.B."/>
            <person name="Panwar V."/>
            <person name="Joly D."/>
            <person name="Linning R."/>
            <person name="Sakthikumar S."/>
            <person name="Song X."/>
            <person name="Adiconis X."/>
            <person name="Fan L."/>
            <person name="Goldberg J.M."/>
            <person name="Levin J.Z."/>
            <person name="Young S."/>
            <person name="Zeng Q."/>
            <person name="Anikster Y."/>
            <person name="Bruce M."/>
            <person name="Wang M."/>
            <person name="Yin C."/>
            <person name="McCallum B."/>
            <person name="Szabo L.J."/>
            <person name="Hulbert S."/>
            <person name="Chen X."/>
            <person name="Fellers J.P."/>
        </authorList>
    </citation>
    <scope>NUCLEOTIDE SEQUENCE</scope>
    <source>
        <strain evidence="4">Isolate 1-1 / race 1 (BBBD)</strain>
        <strain evidence="3">isolate 1-1 / race 1 (BBBD)</strain>
    </source>
</reference>
<evidence type="ECO:0000313" key="3">
    <source>
        <dbReference type="EnsemblFungi" id="PTTG_28559-t43_1-p1"/>
    </source>
</evidence>
<reference evidence="2" key="1">
    <citation type="submission" date="2009-11" db="EMBL/GenBank/DDBJ databases">
        <authorList>
            <consortium name="The Broad Institute Genome Sequencing Platform"/>
            <person name="Ward D."/>
            <person name="Feldgarden M."/>
            <person name="Earl A."/>
            <person name="Young S.K."/>
            <person name="Zeng Q."/>
            <person name="Koehrsen M."/>
            <person name="Alvarado L."/>
            <person name="Berlin A."/>
            <person name="Bochicchio J."/>
            <person name="Borenstein D."/>
            <person name="Chapman S.B."/>
            <person name="Chen Z."/>
            <person name="Engels R."/>
            <person name="Freedman E."/>
            <person name="Gellesch M."/>
            <person name="Goldberg J."/>
            <person name="Griggs A."/>
            <person name="Gujja S."/>
            <person name="Heilman E."/>
            <person name="Heiman D."/>
            <person name="Hepburn T."/>
            <person name="Howarth C."/>
            <person name="Jen D."/>
            <person name="Larson L."/>
            <person name="Lewis B."/>
            <person name="Mehta T."/>
            <person name="Park D."/>
            <person name="Pearson M."/>
            <person name="Roberts A."/>
            <person name="Saif S."/>
            <person name="Shea T."/>
            <person name="Shenoy N."/>
            <person name="Sisk P."/>
            <person name="Stolte C."/>
            <person name="Sykes S."/>
            <person name="Thomson T."/>
            <person name="Walk T."/>
            <person name="White J."/>
            <person name="Yandava C."/>
            <person name="Izard J."/>
            <person name="Baranova O.V."/>
            <person name="Blanton J.M."/>
            <person name="Tanner A.C."/>
            <person name="Dewhirst F.E."/>
            <person name="Haas B."/>
            <person name="Nusbaum C."/>
            <person name="Birren B."/>
        </authorList>
    </citation>
    <scope>NUCLEOTIDE SEQUENCE [LARGE SCALE GENOMIC DNA]</scope>
    <source>
        <strain evidence="2">1-1 BBBD Race 1</strain>
    </source>
</reference>
<dbReference type="VEuPathDB" id="FungiDB:PTTG_28559"/>
<organism evidence="2">
    <name type="scientific">Puccinia triticina (isolate 1-1 / race 1 (BBBD))</name>
    <name type="common">Brown leaf rust fungus</name>
    <dbReference type="NCBI Taxonomy" id="630390"/>
    <lineage>
        <taxon>Eukaryota</taxon>
        <taxon>Fungi</taxon>
        <taxon>Dikarya</taxon>
        <taxon>Basidiomycota</taxon>
        <taxon>Pucciniomycotina</taxon>
        <taxon>Pucciniomycetes</taxon>
        <taxon>Pucciniales</taxon>
        <taxon>Pucciniaceae</taxon>
        <taxon>Puccinia</taxon>
    </lineage>
</organism>
<proteinExistence type="predicted"/>
<feature type="region of interest" description="Disordered" evidence="1">
    <location>
        <begin position="343"/>
        <end position="375"/>
    </location>
</feature>
<reference evidence="2" key="2">
    <citation type="submission" date="2016-05" db="EMBL/GenBank/DDBJ databases">
        <title>Comparative analysis highlights variable genome content of wheat rusts and divergence of the mating loci.</title>
        <authorList>
            <person name="Cuomo C.A."/>
            <person name="Bakkeren G."/>
            <person name="Szabo L."/>
            <person name="Khalil H."/>
            <person name="Joly D."/>
            <person name="Goldberg J."/>
            <person name="Young S."/>
            <person name="Zeng Q."/>
            <person name="Fellers J."/>
        </authorList>
    </citation>
    <scope>NUCLEOTIDE SEQUENCE [LARGE SCALE GENOMIC DNA]</scope>
    <source>
        <strain evidence="2">1-1 BBBD Race 1</strain>
    </source>
</reference>
<dbReference type="OrthoDB" id="240546at2759"/>
<dbReference type="EMBL" id="ADAS02000118">
    <property type="protein sequence ID" value="OAV89784.1"/>
    <property type="molecule type" value="Genomic_DNA"/>
</dbReference>
<dbReference type="EnsemblFungi" id="PTTG_28559-t43_1">
    <property type="protein sequence ID" value="PTTG_28559-t43_1-p1"/>
    <property type="gene ID" value="PTTG_28559"/>
</dbReference>
<keyword evidence="4" id="KW-1185">Reference proteome</keyword>
<dbReference type="AlphaFoldDB" id="A0A180GB16"/>
<protein>
    <submittedName>
        <fullName evidence="2 3">Uncharacterized protein</fullName>
    </submittedName>
</protein>
<dbReference type="STRING" id="630390.A0A180GB16"/>
<evidence type="ECO:0000256" key="1">
    <source>
        <dbReference type="SAM" id="MobiDB-lite"/>
    </source>
</evidence>
<evidence type="ECO:0000313" key="4">
    <source>
        <dbReference type="Proteomes" id="UP000005240"/>
    </source>
</evidence>
<sequence>MAVSESPEGESGVHSLPMVAQDSAMGSKAASVADPVAEEKTMVPCPSSIGHSKHNPRSPSFNVEYALADAMSEQSIGSLAALEFIRAHSFTEFPRSDTSGPSRPPSSHHPTDPPGRPHQPVPLEATAPKAPVEYSSPPTRSPSTSETTALKQLQVYVNSGMSPSSVSWLQVDGWTLAWLAQPSEATPSSSPEIAEPSLVTAHKPLLKHARRVLDSFVQSKWPEESQTSEQPRTPERKTTKFQASIRKVSGQRFMIRDDPRSTGLFIQQSGPQSAWLSRNEIWPGKIIPPSEVEVNLGLLRLLDGKVFGQVDGLPNHPSHPGISLFEESFLRTKSGQWIVSKKIPHHRRHQHSQGQERQRSEAGGEMMVGTTAASSSSTRDLAGGFIEAFLVLPAGFGSLIEADNEMRLLERQSEVLDMTIF</sequence>
<dbReference type="Proteomes" id="UP000005240">
    <property type="component" value="Unassembled WGS sequence"/>
</dbReference>
<evidence type="ECO:0000313" key="2">
    <source>
        <dbReference type="EMBL" id="OAV89784.1"/>
    </source>
</evidence>